<feature type="domain" description="CN hydrolase" evidence="2">
    <location>
        <begin position="1"/>
        <end position="237"/>
    </location>
</feature>
<name>A0A235BCE7_9BACL</name>
<dbReference type="GO" id="GO:0016787">
    <property type="term" value="F:hydrolase activity"/>
    <property type="evidence" value="ECO:0007669"/>
    <property type="project" value="UniProtKB-KW"/>
</dbReference>
<evidence type="ECO:0000313" key="4">
    <source>
        <dbReference type="Proteomes" id="UP000215459"/>
    </source>
</evidence>
<dbReference type="SUPFAM" id="SSF56317">
    <property type="entry name" value="Carbon-nitrogen hydrolase"/>
    <property type="match status" value="1"/>
</dbReference>
<protein>
    <submittedName>
        <fullName evidence="3">Carbon-nitrogen hydrolase</fullName>
    </submittedName>
</protein>
<dbReference type="Gene3D" id="3.60.110.10">
    <property type="entry name" value="Carbon-nitrogen hydrolase"/>
    <property type="match status" value="1"/>
</dbReference>
<dbReference type="PANTHER" id="PTHR23088:SF27">
    <property type="entry name" value="DEAMINATED GLUTATHIONE AMIDASE"/>
    <property type="match status" value="1"/>
</dbReference>
<accession>A0A235BCE7</accession>
<dbReference type="Proteomes" id="UP000215459">
    <property type="component" value="Unassembled WGS sequence"/>
</dbReference>
<dbReference type="AlphaFoldDB" id="A0A235BCE7"/>
<gene>
    <name evidence="3" type="ORF">CHM34_02585</name>
</gene>
<reference evidence="3 4" key="1">
    <citation type="submission" date="2017-07" db="EMBL/GenBank/DDBJ databases">
        <title>The genome sequence of Paludifilum halophilum highlights mechanisms for microbial adaptation to high salt environemnts.</title>
        <authorList>
            <person name="Belbahri L."/>
        </authorList>
    </citation>
    <scope>NUCLEOTIDE SEQUENCE [LARGE SCALE GENOMIC DNA]</scope>
    <source>
        <strain evidence="3 4">DSM 102817</strain>
    </source>
</reference>
<proteinExistence type="inferred from homology"/>
<dbReference type="InterPro" id="IPR003010">
    <property type="entry name" value="C-N_Hydrolase"/>
</dbReference>
<evidence type="ECO:0000256" key="1">
    <source>
        <dbReference type="ARBA" id="ARBA00010613"/>
    </source>
</evidence>
<dbReference type="EMBL" id="NOWF01000001">
    <property type="protein sequence ID" value="OYD09882.1"/>
    <property type="molecule type" value="Genomic_DNA"/>
</dbReference>
<comment type="similarity">
    <text evidence="1">Belongs to the carbon-nitrogen hydrolase superfamily. NIT1/NIT2 family.</text>
</comment>
<dbReference type="InterPro" id="IPR036526">
    <property type="entry name" value="C-N_Hydrolase_sf"/>
</dbReference>
<evidence type="ECO:0000259" key="2">
    <source>
        <dbReference type="PROSITE" id="PS50263"/>
    </source>
</evidence>
<dbReference type="PROSITE" id="PS01227">
    <property type="entry name" value="UPF0012"/>
    <property type="match status" value="1"/>
</dbReference>
<keyword evidence="4" id="KW-1185">Reference proteome</keyword>
<sequence>MKISSIQMDIAFGQPDENCRRVRERVEQAVEQEQAEVVVLPEMWNTGYDLTRLDDIADRGALREWMSRLAREKKVTLVAGSIAEKDEKGCYNAGYVFSPDGTELAGYRKLHLFRLMEEEKYLIPGEDGRVAFEIGGHRAGIIICYDLRFPEMIRSLALDGMQILFVPAEWPHPRLNHWRVLNQARAVENQLFVVAVNRVGQGGKNTFCGHSMVIDPWGEILAEGEEEETILTVDIDLNEVDRVRRKIPVFKDRVPDRYRL</sequence>
<dbReference type="CDD" id="cd07583">
    <property type="entry name" value="nitrilase_5"/>
    <property type="match status" value="1"/>
</dbReference>
<dbReference type="OrthoDB" id="9811121at2"/>
<dbReference type="PROSITE" id="PS50263">
    <property type="entry name" value="CN_HYDROLASE"/>
    <property type="match status" value="1"/>
</dbReference>
<dbReference type="RefSeq" id="WP_094262984.1">
    <property type="nucleotide sequence ID" value="NZ_NOWF01000001.1"/>
</dbReference>
<dbReference type="PANTHER" id="PTHR23088">
    <property type="entry name" value="NITRILASE-RELATED"/>
    <property type="match status" value="1"/>
</dbReference>
<organism evidence="3 4">
    <name type="scientific">Paludifilum halophilum</name>
    <dbReference type="NCBI Taxonomy" id="1642702"/>
    <lineage>
        <taxon>Bacteria</taxon>
        <taxon>Bacillati</taxon>
        <taxon>Bacillota</taxon>
        <taxon>Bacilli</taxon>
        <taxon>Bacillales</taxon>
        <taxon>Thermoactinomycetaceae</taxon>
        <taxon>Paludifilum</taxon>
    </lineage>
</organism>
<comment type="caution">
    <text evidence="3">The sequence shown here is derived from an EMBL/GenBank/DDBJ whole genome shotgun (WGS) entry which is preliminary data.</text>
</comment>
<keyword evidence="3" id="KW-0378">Hydrolase</keyword>
<evidence type="ECO:0000313" key="3">
    <source>
        <dbReference type="EMBL" id="OYD09882.1"/>
    </source>
</evidence>
<dbReference type="Pfam" id="PF00795">
    <property type="entry name" value="CN_hydrolase"/>
    <property type="match status" value="1"/>
</dbReference>
<dbReference type="InterPro" id="IPR001110">
    <property type="entry name" value="UPF0012_CS"/>
</dbReference>